<dbReference type="Gene3D" id="3.10.50.40">
    <property type="match status" value="1"/>
</dbReference>
<dbReference type="SUPFAM" id="SSF54534">
    <property type="entry name" value="FKBP-like"/>
    <property type="match status" value="1"/>
</dbReference>
<dbReference type="RefSeq" id="WP_249298490.1">
    <property type="nucleotide sequence ID" value="NZ_JACRSX010000022.1"/>
</dbReference>
<dbReference type="EMBL" id="JACRSX010000022">
    <property type="protein sequence ID" value="MBC8563445.1"/>
    <property type="molecule type" value="Genomic_DNA"/>
</dbReference>
<dbReference type="GO" id="GO:0016853">
    <property type="term" value="F:isomerase activity"/>
    <property type="evidence" value="ECO:0007669"/>
    <property type="project" value="UniProtKB-KW"/>
</dbReference>
<keyword evidence="4 8" id="KW-0413">Isomerase</keyword>
<feature type="transmembrane region" description="Helical" evidence="5">
    <location>
        <begin position="21"/>
        <end position="42"/>
    </location>
</feature>
<dbReference type="InterPro" id="IPR008880">
    <property type="entry name" value="Trigger_fac_C"/>
</dbReference>
<reference evidence="8 9" key="1">
    <citation type="submission" date="2020-08" db="EMBL/GenBank/DDBJ databases">
        <title>Genome public.</title>
        <authorList>
            <person name="Liu C."/>
            <person name="Sun Q."/>
        </authorList>
    </citation>
    <scope>NUCLEOTIDE SEQUENCE [LARGE SCALE GENOMIC DNA]</scope>
    <source>
        <strain evidence="8 9">NSJ-37</strain>
    </source>
</reference>
<dbReference type="Pfam" id="PF00254">
    <property type="entry name" value="FKBP_C"/>
    <property type="match status" value="1"/>
</dbReference>
<comment type="caution">
    <text evidence="8">The sequence shown here is derived from an EMBL/GenBank/DDBJ whole genome shotgun (WGS) entry which is preliminary data.</text>
</comment>
<evidence type="ECO:0000313" key="8">
    <source>
        <dbReference type="EMBL" id="MBC8563445.1"/>
    </source>
</evidence>
<feature type="domain" description="Trigger factor C-terminal" evidence="7">
    <location>
        <begin position="208"/>
        <end position="363"/>
    </location>
</feature>
<name>A0ABR7N4A4_9FIRM</name>
<evidence type="ECO:0000256" key="2">
    <source>
        <dbReference type="ARBA" id="ARBA00013194"/>
    </source>
</evidence>
<comment type="catalytic activity">
    <reaction evidence="1">
        <text>[protein]-peptidylproline (omega=180) = [protein]-peptidylproline (omega=0)</text>
        <dbReference type="Rhea" id="RHEA:16237"/>
        <dbReference type="Rhea" id="RHEA-COMP:10747"/>
        <dbReference type="Rhea" id="RHEA-COMP:10748"/>
        <dbReference type="ChEBI" id="CHEBI:83833"/>
        <dbReference type="ChEBI" id="CHEBI:83834"/>
        <dbReference type="EC" id="5.2.1.8"/>
    </reaction>
</comment>
<proteinExistence type="predicted"/>
<sequence length="370" mass="42148">MSKNKKKAKLQKKQSRLSNKKIGIMVAVAAVVVIAAGAMVYWQKNRAVDEKLDYDPAKYVKIGEYKGVQVSLEVTDEDIQDEIDNVREDNASYEQLTGTTQTGQTIRASFEGYVDGKKMDDTCGEDYVELGSGDWLDGFEENLTGVNTGDSVVFTVPVPEGTYGDPALDGKNVEFHATVLYICGEEILPEYSDDFVKKVSKNKYKTTAEYNEYLKKKLHKENEDQKAEYAWSDVLETCEADQYPKSLLEDCKQEVLQGYYDMAAVYNCSKEEIFPAFGYDSEETFVNSDLEPLAEDTAKEYLAAQAIAQKENISYTREELQEYIKEQYEDMTDEYDSPEAFEKDRKGYLERQMLLEQVKNWIADHAKYSG</sequence>
<keyword evidence="9" id="KW-1185">Reference proteome</keyword>
<gene>
    <name evidence="8" type="ORF">H8704_12570</name>
</gene>
<evidence type="ECO:0000256" key="1">
    <source>
        <dbReference type="ARBA" id="ARBA00000971"/>
    </source>
</evidence>
<keyword evidence="3" id="KW-0697">Rotamase</keyword>
<keyword evidence="5" id="KW-0812">Transmembrane</keyword>
<dbReference type="Pfam" id="PF05698">
    <property type="entry name" value="Trigger_C"/>
    <property type="match status" value="1"/>
</dbReference>
<dbReference type="SUPFAM" id="SSF109998">
    <property type="entry name" value="Triger factor/SurA peptide-binding domain-like"/>
    <property type="match status" value="1"/>
</dbReference>
<dbReference type="Proteomes" id="UP000606193">
    <property type="component" value="Unassembled WGS sequence"/>
</dbReference>
<evidence type="ECO:0000256" key="5">
    <source>
        <dbReference type="SAM" id="Phobius"/>
    </source>
</evidence>
<evidence type="ECO:0000256" key="4">
    <source>
        <dbReference type="ARBA" id="ARBA00023235"/>
    </source>
</evidence>
<evidence type="ECO:0000259" key="6">
    <source>
        <dbReference type="Pfam" id="PF00254"/>
    </source>
</evidence>
<feature type="domain" description="PPIase FKBP-type" evidence="6">
    <location>
        <begin position="100"/>
        <end position="181"/>
    </location>
</feature>
<keyword evidence="5" id="KW-1133">Transmembrane helix</keyword>
<organism evidence="8 9">
    <name type="scientific">Jutongia huaianensis</name>
    <dbReference type="NCBI Taxonomy" id="2763668"/>
    <lineage>
        <taxon>Bacteria</taxon>
        <taxon>Bacillati</taxon>
        <taxon>Bacillota</taxon>
        <taxon>Clostridia</taxon>
        <taxon>Lachnospirales</taxon>
        <taxon>Lachnospiraceae</taxon>
        <taxon>Jutongia</taxon>
    </lineage>
</organism>
<dbReference type="InterPro" id="IPR037041">
    <property type="entry name" value="Trigger_fac_C_sf"/>
</dbReference>
<keyword evidence="5" id="KW-0472">Membrane</keyword>
<accession>A0ABR7N4A4</accession>
<protein>
    <recommendedName>
        <fullName evidence="2">peptidylprolyl isomerase</fullName>
        <ecNumber evidence="2">5.2.1.8</ecNumber>
    </recommendedName>
</protein>
<dbReference type="EC" id="5.2.1.8" evidence="2"/>
<dbReference type="InterPro" id="IPR027304">
    <property type="entry name" value="Trigger_fact/SurA_dom_sf"/>
</dbReference>
<dbReference type="InterPro" id="IPR001179">
    <property type="entry name" value="PPIase_FKBP_dom"/>
</dbReference>
<evidence type="ECO:0000256" key="3">
    <source>
        <dbReference type="ARBA" id="ARBA00023110"/>
    </source>
</evidence>
<dbReference type="InterPro" id="IPR046357">
    <property type="entry name" value="PPIase_dom_sf"/>
</dbReference>
<evidence type="ECO:0000259" key="7">
    <source>
        <dbReference type="Pfam" id="PF05698"/>
    </source>
</evidence>
<evidence type="ECO:0000313" key="9">
    <source>
        <dbReference type="Proteomes" id="UP000606193"/>
    </source>
</evidence>
<dbReference type="Gene3D" id="1.10.3120.10">
    <property type="entry name" value="Trigger factor, C-terminal domain"/>
    <property type="match status" value="1"/>
</dbReference>